<dbReference type="InterPro" id="IPR000835">
    <property type="entry name" value="HTH_MarR-typ"/>
</dbReference>
<feature type="domain" description="HTH marR-type" evidence="4">
    <location>
        <begin position="14"/>
        <end position="54"/>
    </location>
</feature>
<protein>
    <submittedName>
        <fullName evidence="5">ROK family transcriptional regulator</fullName>
    </submittedName>
</protein>
<dbReference type="Gene3D" id="1.10.10.10">
    <property type="entry name" value="Winged helix-like DNA-binding domain superfamily/Winged helix DNA-binding domain"/>
    <property type="match status" value="1"/>
</dbReference>
<dbReference type="PANTHER" id="PTHR18964">
    <property type="entry name" value="ROK (REPRESSOR, ORF, KINASE) FAMILY"/>
    <property type="match status" value="1"/>
</dbReference>
<dbReference type="SUPFAM" id="SSF53067">
    <property type="entry name" value="Actin-like ATPase domain"/>
    <property type="match status" value="1"/>
</dbReference>
<keyword evidence="3" id="KW-0859">Xylose metabolism</keyword>
<evidence type="ECO:0000256" key="3">
    <source>
        <dbReference type="ARBA" id="ARBA00022629"/>
    </source>
</evidence>
<comment type="caution">
    <text evidence="5">The sequence shown here is derived from an EMBL/GenBank/DDBJ whole genome shotgun (WGS) entry which is preliminary data.</text>
</comment>
<dbReference type="CDD" id="cd24076">
    <property type="entry name" value="ASKHA_ATPase_ROK_BsXylR-like"/>
    <property type="match status" value="1"/>
</dbReference>
<dbReference type="PANTHER" id="PTHR18964:SF149">
    <property type="entry name" value="BIFUNCTIONAL UDP-N-ACETYLGLUCOSAMINE 2-EPIMERASE_N-ACETYLMANNOSAMINE KINASE"/>
    <property type="match status" value="1"/>
</dbReference>
<evidence type="ECO:0000256" key="1">
    <source>
        <dbReference type="ARBA" id="ARBA00002486"/>
    </source>
</evidence>
<comment type="function">
    <text evidence="1">Transcriptional repressor of xylose-utilizing enzymes.</text>
</comment>
<dbReference type="InterPro" id="IPR036388">
    <property type="entry name" value="WH-like_DNA-bd_sf"/>
</dbReference>
<evidence type="ECO:0000259" key="4">
    <source>
        <dbReference type="Pfam" id="PF12802"/>
    </source>
</evidence>
<dbReference type="InterPro" id="IPR043129">
    <property type="entry name" value="ATPase_NBD"/>
</dbReference>
<dbReference type="InterPro" id="IPR000600">
    <property type="entry name" value="ROK"/>
</dbReference>
<proteinExistence type="inferred from homology"/>
<gene>
    <name evidence="5" type="ORF">KS407_10040</name>
</gene>
<dbReference type="SUPFAM" id="SSF46785">
    <property type="entry name" value="Winged helix' DNA-binding domain"/>
    <property type="match status" value="1"/>
</dbReference>
<keyword evidence="6" id="KW-1185">Reference proteome</keyword>
<dbReference type="EMBL" id="JAHQCR010000044">
    <property type="protein sequence ID" value="MBU9721772.1"/>
    <property type="molecule type" value="Genomic_DNA"/>
</dbReference>
<evidence type="ECO:0000313" key="6">
    <source>
        <dbReference type="Proteomes" id="UP000790580"/>
    </source>
</evidence>
<dbReference type="Pfam" id="PF00480">
    <property type="entry name" value="ROK"/>
    <property type="match status" value="1"/>
</dbReference>
<reference evidence="5 6" key="1">
    <citation type="submission" date="2021-06" db="EMBL/GenBank/DDBJ databases">
        <title>Bacillus sp. RD4P76, an endophyte from a halophyte.</title>
        <authorList>
            <person name="Sun J.-Q."/>
        </authorList>
    </citation>
    <scope>NUCLEOTIDE SEQUENCE [LARGE SCALE GENOMIC DNA]</scope>
    <source>
        <strain evidence="5 6">JCM 17098</strain>
    </source>
</reference>
<keyword evidence="3" id="KW-0119">Carbohydrate metabolism</keyword>
<accession>A0ABS6JT80</accession>
<evidence type="ECO:0000256" key="2">
    <source>
        <dbReference type="ARBA" id="ARBA00006479"/>
    </source>
</evidence>
<comment type="similarity">
    <text evidence="2">Belongs to the ROK (NagC/XylR) family.</text>
</comment>
<name>A0ABS6JT80_9BACI</name>
<evidence type="ECO:0000313" key="5">
    <source>
        <dbReference type="EMBL" id="MBU9721772.1"/>
    </source>
</evidence>
<organism evidence="5 6">
    <name type="scientific">Evansella alkalicola</name>
    <dbReference type="NCBI Taxonomy" id="745819"/>
    <lineage>
        <taxon>Bacteria</taxon>
        <taxon>Bacillati</taxon>
        <taxon>Bacillota</taxon>
        <taxon>Bacilli</taxon>
        <taxon>Bacillales</taxon>
        <taxon>Bacillaceae</taxon>
        <taxon>Evansella</taxon>
    </lineage>
</organism>
<dbReference type="Pfam" id="PF12802">
    <property type="entry name" value="MarR_2"/>
    <property type="match status" value="1"/>
</dbReference>
<sequence>MRWNQHIVKVNNKSLVLHTIKQHAPLSRADIANKLGLTKGTVSTLVNELLEEKLCYETGPGESSGGRPPVMLLFNQTAGYSIGIDLGVNYILGVLTDLDGNIIDEKMINFNQLTYDETLSLIKETIHFLINSAPKSHYGVIGIGVGVPGIINKSGDILLAPNLGWKNINLQREIEVEFQLPTIIENEANAGAYGEKCFGAGKEIEDLIYISAGIGIGVGFILNDELYRGGNGFSGELGHMIIEIDGKQCSCGSKGCWELYASEKSILKEAEKYIDGECAISEKHHKLETLIDETKKSEHFVPVFEQAGYYLGIGINNIINTFNPKQIIIGNRLAMAKEWLEDPLKEVIENYTLKQHQTNLQITFAELSIYSAALGVSAYATENFLKTDVLKQQEGQN</sequence>
<dbReference type="RefSeq" id="WP_088076333.1">
    <property type="nucleotide sequence ID" value="NZ_JAHQCR010000044.1"/>
</dbReference>
<dbReference type="Proteomes" id="UP000790580">
    <property type="component" value="Unassembled WGS sequence"/>
</dbReference>
<dbReference type="InterPro" id="IPR036390">
    <property type="entry name" value="WH_DNA-bd_sf"/>
</dbReference>
<dbReference type="Gene3D" id="3.30.420.40">
    <property type="match status" value="2"/>
</dbReference>